<sequence length="687" mass="79038">MIGNTARVVLLIAASLLPQHAFGAHYSDSNEIVDGTSDSGRFREELRVLSKQVKELLERRRDDMRSIEENVRRSVYESKEVIEMRAEIKSLKSELHQLRQGQPASPPHLDKNDALTIKWLSQALNEVRSELSELQVALNATAALRERESTRADLRLVRGEVKTVGVELERARRRVFEAEADRQTLRAELTAAQEGWRGTAVACGKATNQLKALQMEWNQNWKILTEKSPALETEMAVHPSRHQKIIKQHIIRLEKTTRSLNKENYYLKEKMVQMADQMSVLREMLKSQEVMEQQELANENKIQAMLRENKGYPLRRDLAEKIANISVQQEINTNALNNLTKQLLDFDKLHLSMLELLENVEAIEVKVDKSIPELRREISKLEIQMAEASATGSLLKEDQRNIMNSLKAVTFTVSTMQDKTNEDHERLQKVDEMVQNLVKSNTLQTSKLHDHILKEESSSVNLNATKATIRLVQELRSFESEYKDIVNKLPRDCSAVDGPSGLYLISPGDQEPILAKCDSGWTTVQKRYDGSINFNRDWKEYSNGFGSATGEHWLGNKHLHLITKENCTRLQINMKDIYGEYWQANYDDFRVSDYQNGFRLYIGEYKGNASDALNYQNLMEFSTVDNDRDISNTHCASNYEGGWWFSHCQHANLNGRYNLGLTWFDSSRNEWIAVAESEMRVKRRDVC</sequence>
<dbReference type="Pfam" id="PF00147">
    <property type="entry name" value="Fibrinogen_C"/>
    <property type="match status" value="1"/>
</dbReference>
<name>A0A9P0L970_ACAOB</name>
<evidence type="ECO:0000313" key="4">
    <source>
        <dbReference type="EMBL" id="CAH1988899.1"/>
    </source>
</evidence>
<dbReference type="InterPro" id="IPR020837">
    <property type="entry name" value="Fibrinogen_CS"/>
</dbReference>
<dbReference type="InterPro" id="IPR014716">
    <property type="entry name" value="Fibrinogen_a/b/g_C_1"/>
</dbReference>
<dbReference type="SUPFAM" id="SSF56496">
    <property type="entry name" value="Fibrinogen C-terminal domain-like"/>
    <property type="match status" value="1"/>
</dbReference>
<dbReference type="SMART" id="SM00186">
    <property type="entry name" value="FBG"/>
    <property type="match status" value="1"/>
</dbReference>
<dbReference type="Proteomes" id="UP001152888">
    <property type="component" value="Unassembled WGS sequence"/>
</dbReference>
<evidence type="ECO:0000259" key="3">
    <source>
        <dbReference type="PROSITE" id="PS51406"/>
    </source>
</evidence>
<dbReference type="InterPro" id="IPR036056">
    <property type="entry name" value="Fibrinogen-like_C"/>
</dbReference>
<proteinExistence type="predicted"/>
<dbReference type="EMBL" id="CAKOFQ010007053">
    <property type="protein sequence ID" value="CAH1988899.1"/>
    <property type="molecule type" value="Genomic_DNA"/>
</dbReference>
<evidence type="ECO:0000256" key="2">
    <source>
        <dbReference type="SAM" id="SignalP"/>
    </source>
</evidence>
<protein>
    <recommendedName>
        <fullName evidence="3">Fibrinogen C-terminal domain-containing protein</fullName>
    </recommendedName>
</protein>
<keyword evidence="1" id="KW-1015">Disulfide bond</keyword>
<dbReference type="CDD" id="cd00087">
    <property type="entry name" value="FReD"/>
    <property type="match status" value="1"/>
</dbReference>
<evidence type="ECO:0000313" key="5">
    <source>
        <dbReference type="Proteomes" id="UP001152888"/>
    </source>
</evidence>
<dbReference type="InterPro" id="IPR002181">
    <property type="entry name" value="Fibrinogen_a/b/g_C_dom"/>
</dbReference>
<gene>
    <name evidence="4" type="ORF">ACAOBT_LOCUS18727</name>
</gene>
<organism evidence="4 5">
    <name type="scientific">Acanthoscelides obtectus</name>
    <name type="common">Bean weevil</name>
    <name type="synonym">Bruchus obtectus</name>
    <dbReference type="NCBI Taxonomy" id="200917"/>
    <lineage>
        <taxon>Eukaryota</taxon>
        <taxon>Metazoa</taxon>
        <taxon>Ecdysozoa</taxon>
        <taxon>Arthropoda</taxon>
        <taxon>Hexapoda</taxon>
        <taxon>Insecta</taxon>
        <taxon>Pterygota</taxon>
        <taxon>Neoptera</taxon>
        <taxon>Endopterygota</taxon>
        <taxon>Coleoptera</taxon>
        <taxon>Polyphaga</taxon>
        <taxon>Cucujiformia</taxon>
        <taxon>Chrysomeloidea</taxon>
        <taxon>Chrysomelidae</taxon>
        <taxon>Bruchinae</taxon>
        <taxon>Bruchini</taxon>
        <taxon>Acanthoscelides</taxon>
    </lineage>
</organism>
<comment type="caution">
    <text evidence="4">The sequence shown here is derived from an EMBL/GenBank/DDBJ whole genome shotgun (WGS) entry which is preliminary data.</text>
</comment>
<dbReference type="GO" id="GO:0005615">
    <property type="term" value="C:extracellular space"/>
    <property type="evidence" value="ECO:0007669"/>
    <property type="project" value="TreeGrafter"/>
</dbReference>
<feature type="domain" description="Fibrinogen C-terminal" evidence="3">
    <location>
        <begin position="484"/>
        <end position="685"/>
    </location>
</feature>
<accession>A0A9P0L970</accession>
<keyword evidence="2" id="KW-0732">Signal</keyword>
<reference evidence="4" key="1">
    <citation type="submission" date="2022-03" db="EMBL/GenBank/DDBJ databases">
        <authorList>
            <person name="Sayadi A."/>
        </authorList>
    </citation>
    <scope>NUCLEOTIDE SEQUENCE</scope>
</reference>
<dbReference type="OrthoDB" id="9990035at2759"/>
<feature type="chain" id="PRO_5040156831" description="Fibrinogen C-terminal domain-containing protein" evidence="2">
    <location>
        <begin position="24"/>
        <end position="687"/>
    </location>
</feature>
<dbReference type="AlphaFoldDB" id="A0A9P0L970"/>
<dbReference type="PROSITE" id="PS00514">
    <property type="entry name" value="FIBRINOGEN_C_1"/>
    <property type="match status" value="1"/>
</dbReference>
<keyword evidence="5" id="KW-1185">Reference proteome</keyword>
<feature type="signal peptide" evidence="2">
    <location>
        <begin position="1"/>
        <end position="23"/>
    </location>
</feature>
<dbReference type="Gene3D" id="3.90.215.10">
    <property type="entry name" value="Gamma Fibrinogen, chain A, domain 1"/>
    <property type="match status" value="1"/>
</dbReference>
<dbReference type="PANTHER" id="PTHR19143:SF444">
    <property type="entry name" value="PROTEIN SCABROUS"/>
    <property type="match status" value="1"/>
</dbReference>
<dbReference type="PROSITE" id="PS51406">
    <property type="entry name" value="FIBRINOGEN_C_2"/>
    <property type="match status" value="1"/>
</dbReference>
<dbReference type="InterPro" id="IPR050373">
    <property type="entry name" value="Fibrinogen_C-term_domain"/>
</dbReference>
<evidence type="ECO:0000256" key="1">
    <source>
        <dbReference type="ARBA" id="ARBA00023157"/>
    </source>
</evidence>
<dbReference type="PANTHER" id="PTHR19143">
    <property type="entry name" value="FIBRINOGEN/TENASCIN/ANGIOPOEITIN"/>
    <property type="match status" value="1"/>
</dbReference>